<evidence type="ECO:0000256" key="1">
    <source>
        <dbReference type="SAM" id="MobiDB-lite"/>
    </source>
</evidence>
<dbReference type="KEGG" id="trg:TRUGW13939_10370"/>
<dbReference type="RefSeq" id="XP_035349375.1">
    <property type="nucleotide sequence ID" value="XM_035493482.1"/>
</dbReference>
<dbReference type="GeneID" id="55997850"/>
<protein>
    <submittedName>
        <fullName evidence="2">Uncharacterized protein</fullName>
    </submittedName>
</protein>
<name>A0A7H8RBU0_TALRU</name>
<organism evidence="2 3">
    <name type="scientific">Talaromyces rugulosus</name>
    <name type="common">Penicillium rugulosum</name>
    <dbReference type="NCBI Taxonomy" id="121627"/>
    <lineage>
        <taxon>Eukaryota</taxon>
        <taxon>Fungi</taxon>
        <taxon>Dikarya</taxon>
        <taxon>Ascomycota</taxon>
        <taxon>Pezizomycotina</taxon>
        <taxon>Eurotiomycetes</taxon>
        <taxon>Eurotiomycetidae</taxon>
        <taxon>Eurotiales</taxon>
        <taxon>Trichocomaceae</taxon>
        <taxon>Talaromyces</taxon>
        <taxon>Talaromyces sect. Islandici</taxon>
    </lineage>
</organism>
<proteinExistence type="predicted"/>
<dbReference type="AlphaFoldDB" id="A0A7H8RBU0"/>
<evidence type="ECO:0000313" key="3">
    <source>
        <dbReference type="Proteomes" id="UP000509510"/>
    </source>
</evidence>
<gene>
    <name evidence="2" type="ORF">TRUGW13939_10370</name>
</gene>
<keyword evidence="3" id="KW-1185">Reference proteome</keyword>
<evidence type="ECO:0000313" key="2">
    <source>
        <dbReference type="EMBL" id="QKX63201.1"/>
    </source>
</evidence>
<accession>A0A7H8RBU0</accession>
<sequence length="142" mass="15988">MASLSEIFACLGWYQSSNSSQSQGDDDDQKDKELGTSGSSKYEGTTFIEVIFAHTDLVVTIFDRTQWAIKCHPWRKFTKFPDAVDAVTEAGYSYEQLQIASNAVYEGRYKNGTVEKLCAAAQQKRSERRHAEDSRLTVQCPD</sequence>
<reference evidence="3" key="1">
    <citation type="submission" date="2020-06" db="EMBL/GenBank/DDBJ databases">
        <title>A chromosome-scale genome assembly of Talaromyces rugulosus W13939.</title>
        <authorList>
            <person name="Wang B."/>
            <person name="Guo L."/>
            <person name="Ye K."/>
            <person name="Wang L."/>
        </authorList>
    </citation>
    <scope>NUCLEOTIDE SEQUENCE [LARGE SCALE GENOMIC DNA]</scope>
    <source>
        <strain evidence="3">W13939</strain>
    </source>
</reference>
<feature type="region of interest" description="Disordered" evidence="1">
    <location>
        <begin position="17"/>
        <end position="40"/>
    </location>
</feature>
<dbReference type="Proteomes" id="UP000509510">
    <property type="component" value="Chromosome VI"/>
</dbReference>
<dbReference type="EMBL" id="CP055903">
    <property type="protein sequence ID" value="QKX63201.1"/>
    <property type="molecule type" value="Genomic_DNA"/>
</dbReference>